<dbReference type="Proteomes" id="UP000316313">
    <property type="component" value="Chromosome"/>
</dbReference>
<feature type="binding site" evidence="6">
    <location>
        <position position="192"/>
    </location>
    <ligand>
        <name>substrate</name>
    </ligand>
</feature>
<dbReference type="HAMAP" id="MF_00313">
    <property type="entry name" value="Glutaminase"/>
    <property type="match status" value="1"/>
</dbReference>
<comment type="subunit">
    <text evidence="2 6">Homotetramer.</text>
</comment>
<reference evidence="7 8" key="1">
    <citation type="submission" date="2019-03" db="EMBL/GenBank/DDBJ databases">
        <title>The complete genome sequence of Swingsia samuiensis NBRC107927(T).</title>
        <authorList>
            <person name="Chua K.-O."/>
            <person name="Chan K.-G."/>
            <person name="See-Too W.-S."/>
        </authorList>
    </citation>
    <scope>NUCLEOTIDE SEQUENCE [LARGE SCALE GENOMIC DNA]</scope>
    <source>
        <strain evidence="7 8">AH83</strain>
    </source>
</reference>
<evidence type="ECO:0000313" key="8">
    <source>
        <dbReference type="Proteomes" id="UP000316313"/>
    </source>
</evidence>
<feature type="binding site" evidence="6">
    <location>
        <position position="64"/>
    </location>
    <ligand>
        <name>substrate</name>
    </ligand>
</feature>
<comment type="similarity">
    <text evidence="1 6">Belongs to the glutaminase family.</text>
</comment>
<feature type="binding site" evidence="6">
    <location>
        <position position="168"/>
    </location>
    <ligand>
        <name>substrate</name>
    </ligand>
</feature>
<sequence>MVSLAQIISEISYEMQGEKDRGKTASYIPSLAQVDLHHWGMAIVDRDGKMYASGDSHKQFSIQSVSKVFGLSLALDLEGDDLWERVRQEPSGSPFNSIIQLESEHGIPRNPFINAGAIVVSDILVSKYGFQGAQGALLQLLNPLVSNIDGMFIDYELAQEEDETGFRNRALTNYMKNFDNIHNSVDETLGFYFRQCALSMNCQQLAEAGAFLMSAGINPRNGKRVLSTRHTQTTLALMMMCGHYDGSGAFAVRVGLPGKSGVGGGILAIVPGVASIAVWSPGLNEKGNSLLGTKSLERLVQKTGWSVFRY</sequence>
<dbReference type="FunFam" id="3.40.710.10:FF:000005">
    <property type="entry name" value="Glutaminase"/>
    <property type="match status" value="1"/>
</dbReference>
<protein>
    <recommendedName>
        <fullName evidence="3 6">Glutaminase</fullName>
        <ecNumber evidence="3 6">3.5.1.2</ecNumber>
    </recommendedName>
</protein>
<evidence type="ECO:0000256" key="4">
    <source>
        <dbReference type="ARBA" id="ARBA00022801"/>
    </source>
</evidence>
<dbReference type="KEGG" id="ssam:E3D00_09190"/>
<dbReference type="GO" id="GO:0004359">
    <property type="term" value="F:glutaminase activity"/>
    <property type="evidence" value="ECO:0007669"/>
    <property type="project" value="UniProtKB-UniRule"/>
</dbReference>
<dbReference type="PANTHER" id="PTHR12544:SF29">
    <property type="entry name" value="GLUTAMINASE"/>
    <property type="match status" value="1"/>
</dbReference>
<feature type="binding site" evidence="6">
    <location>
        <position position="244"/>
    </location>
    <ligand>
        <name>substrate</name>
    </ligand>
</feature>
<name>A0A4Y6UJH5_9PROT</name>
<dbReference type="GO" id="GO:0006543">
    <property type="term" value="P:L-glutamine catabolic process"/>
    <property type="evidence" value="ECO:0007669"/>
    <property type="project" value="TreeGrafter"/>
</dbReference>
<dbReference type="NCBIfam" id="TIGR03814">
    <property type="entry name" value="Gln_ase"/>
    <property type="match status" value="1"/>
</dbReference>
<dbReference type="OrthoDB" id="9788822at2"/>
<keyword evidence="6" id="KW-0007">Acetylation</keyword>
<dbReference type="EMBL" id="CP038141">
    <property type="protein sequence ID" value="QDH17722.1"/>
    <property type="molecule type" value="Genomic_DNA"/>
</dbReference>
<dbReference type="Gene3D" id="3.40.710.10">
    <property type="entry name" value="DD-peptidase/beta-lactamase superfamily"/>
    <property type="match status" value="1"/>
</dbReference>
<dbReference type="InterPro" id="IPR012338">
    <property type="entry name" value="Beta-lactam/transpept-like"/>
</dbReference>
<dbReference type="NCBIfam" id="NF002133">
    <property type="entry name" value="PRK00971.1-2"/>
    <property type="match status" value="1"/>
</dbReference>
<evidence type="ECO:0000256" key="6">
    <source>
        <dbReference type="HAMAP-Rule" id="MF_00313"/>
    </source>
</evidence>
<evidence type="ECO:0000256" key="3">
    <source>
        <dbReference type="ARBA" id="ARBA00012918"/>
    </source>
</evidence>
<comment type="catalytic activity">
    <reaction evidence="5 6">
        <text>L-glutamine + H2O = L-glutamate + NH4(+)</text>
        <dbReference type="Rhea" id="RHEA:15889"/>
        <dbReference type="ChEBI" id="CHEBI:15377"/>
        <dbReference type="ChEBI" id="CHEBI:28938"/>
        <dbReference type="ChEBI" id="CHEBI:29985"/>
        <dbReference type="ChEBI" id="CHEBI:58359"/>
        <dbReference type="EC" id="3.5.1.2"/>
    </reaction>
</comment>
<dbReference type="SUPFAM" id="SSF56601">
    <property type="entry name" value="beta-lactamase/transpeptidase-like"/>
    <property type="match status" value="1"/>
</dbReference>
<dbReference type="Pfam" id="PF04960">
    <property type="entry name" value="Glutaminase"/>
    <property type="match status" value="1"/>
</dbReference>
<dbReference type="AlphaFoldDB" id="A0A4Y6UJH5"/>
<feature type="binding site" evidence="6">
    <location>
        <position position="161"/>
    </location>
    <ligand>
        <name>substrate</name>
    </ligand>
</feature>
<keyword evidence="4 6" id="KW-0378">Hydrolase</keyword>
<accession>A0A4Y6UJH5</accession>
<dbReference type="PANTHER" id="PTHR12544">
    <property type="entry name" value="GLUTAMINASE"/>
    <property type="match status" value="1"/>
</dbReference>
<dbReference type="GO" id="GO:0006537">
    <property type="term" value="P:glutamate biosynthetic process"/>
    <property type="evidence" value="ECO:0007669"/>
    <property type="project" value="TreeGrafter"/>
</dbReference>
<proteinExistence type="inferred from homology"/>
<evidence type="ECO:0000256" key="2">
    <source>
        <dbReference type="ARBA" id="ARBA00011881"/>
    </source>
</evidence>
<feature type="binding site" evidence="6">
    <location>
        <position position="262"/>
    </location>
    <ligand>
        <name>substrate</name>
    </ligand>
</feature>
<gene>
    <name evidence="6" type="primary">glsA</name>
    <name evidence="7" type="ORF">E3D00_09190</name>
</gene>
<evidence type="ECO:0000256" key="5">
    <source>
        <dbReference type="ARBA" id="ARBA00049534"/>
    </source>
</evidence>
<dbReference type="EC" id="3.5.1.2" evidence="3 6"/>
<keyword evidence="8" id="KW-1185">Reference proteome</keyword>
<evidence type="ECO:0000313" key="7">
    <source>
        <dbReference type="EMBL" id="QDH17722.1"/>
    </source>
</evidence>
<dbReference type="InterPro" id="IPR015868">
    <property type="entry name" value="Glutaminase"/>
</dbReference>
<feature type="binding site" evidence="6">
    <location>
        <position position="114"/>
    </location>
    <ligand>
        <name>substrate</name>
    </ligand>
</feature>
<evidence type="ECO:0000256" key="1">
    <source>
        <dbReference type="ARBA" id="ARBA00011076"/>
    </source>
</evidence>
<organism evidence="7 8">
    <name type="scientific">Swingsia samuiensis</name>
    <dbReference type="NCBI Taxonomy" id="1293412"/>
    <lineage>
        <taxon>Bacteria</taxon>
        <taxon>Pseudomonadati</taxon>
        <taxon>Pseudomonadota</taxon>
        <taxon>Alphaproteobacteria</taxon>
        <taxon>Acetobacterales</taxon>
        <taxon>Acetobacteraceae</taxon>
        <taxon>Swingsia</taxon>
    </lineage>
</organism>